<dbReference type="EMBL" id="JAACJN010000023">
    <property type="protein sequence ID" value="KAF5389277.1"/>
    <property type="molecule type" value="Genomic_DNA"/>
</dbReference>
<dbReference type="SUPFAM" id="SSF52047">
    <property type="entry name" value="RNI-like"/>
    <property type="match status" value="1"/>
</dbReference>
<dbReference type="InterPro" id="IPR036047">
    <property type="entry name" value="F-box-like_dom_sf"/>
</dbReference>
<proteinExistence type="predicted"/>
<organism evidence="2 3">
    <name type="scientific">Collybiopsis confluens</name>
    <dbReference type="NCBI Taxonomy" id="2823264"/>
    <lineage>
        <taxon>Eukaryota</taxon>
        <taxon>Fungi</taxon>
        <taxon>Dikarya</taxon>
        <taxon>Basidiomycota</taxon>
        <taxon>Agaricomycotina</taxon>
        <taxon>Agaricomycetes</taxon>
        <taxon>Agaricomycetidae</taxon>
        <taxon>Agaricales</taxon>
        <taxon>Marasmiineae</taxon>
        <taxon>Omphalotaceae</taxon>
        <taxon>Collybiopsis</taxon>
    </lineage>
</organism>
<dbReference type="OrthoDB" id="3181259at2759"/>
<dbReference type="Gene3D" id="3.80.10.10">
    <property type="entry name" value="Ribonuclease Inhibitor"/>
    <property type="match status" value="1"/>
</dbReference>
<evidence type="ECO:0000313" key="2">
    <source>
        <dbReference type="EMBL" id="KAF5389277.1"/>
    </source>
</evidence>
<dbReference type="Gene3D" id="1.20.1280.50">
    <property type="match status" value="1"/>
</dbReference>
<evidence type="ECO:0000313" key="3">
    <source>
        <dbReference type="Proteomes" id="UP000518752"/>
    </source>
</evidence>
<evidence type="ECO:0000259" key="1">
    <source>
        <dbReference type="PROSITE" id="PS50181"/>
    </source>
</evidence>
<keyword evidence="3" id="KW-1185">Reference proteome</keyword>
<sequence length="410" mass="47953">MPTTLRRRNRQELTLRKSFVEAMRDKLAFHRPHTRSISLLRPAADTRNAPSCDLHYITPPTFYSTPHSIRNLPVEVLLYVFILGSEEDPLLPLTVSHVCRFWHVLAVHAAPLWRRIVLGSHYTVWQESICRARACTLDIEFTSHEPLAFYEVQRYMHLVMPHIRRWRSLRIVFTNYYQPFLWNAALSECCTRSNHTQVPELEELCLVYRHNDDTKEFCLFSGRAPRLRRLVVDGIRLTWLPSLFQNLTHLDYTHHGLTNGCYAIQEISNLLRVSSRLKQLGILFPYKQHRARPPSLEDYCPSALYLPMLEQLHLRVETKSIPIELLVLASLLNTPGLVELKMIDVGCQRQPFPNVNKFWKQYSISPSVRVLYLQDGWNEKKTVVYVTGLGTLEWLVLGHGRSETVRWFCK</sequence>
<dbReference type="InterPro" id="IPR032675">
    <property type="entry name" value="LRR_dom_sf"/>
</dbReference>
<dbReference type="AlphaFoldDB" id="A0A8H5HTH6"/>
<dbReference type="SUPFAM" id="SSF81383">
    <property type="entry name" value="F-box domain"/>
    <property type="match status" value="1"/>
</dbReference>
<dbReference type="Proteomes" id="UP000518752">
    <property type="component" value="Unassembled WGS sequence"/>
</dbReference>
<reference evidence="2 3" key="1">
    <citation type="journal article" date="2020" name="ISME J.">
        <title>Uncovering the hidden diversity of litter-decomposition mechanisms in mushroom-forming fungi.</title>
        <authorList>
            <person name="Floudas D."/>
            <person name="Bentzer J."/>
            <person name="Ahren D."/>
            <person name="Johansson T."/>
            <person name="Persson P."/>
            <person name="Tunlid A."/>
        </authorList>
    </citation>
    <scope>NUCLEOTIDE SEQUENCE [LARGE SCALE GENOMIC DNA]</scope>
    <source>
        <strain evidence="2 3">CBS 406.79</strain>
    </source>
</reference>
<comment type="caution">
    <text evidence="2">The sequence shown here is derived from an EMBL/GenBank/DDBJ whole genome shotgun (WGS) entry which is preliminary data.</text>
</comment>
<name>A0A8H5HTH6_9AGAR</name>
<dbReference type="InterPro" id="IPR001810">
    <property type="entry name" value="F-box_dom"/>
</dbReference>
<feature type="domain" description="F-box" evidence="1">
    <location>
        <begin position="66"/>
        <end position="116"/>
    </location>
</feature>
<protein>
    <recommendedName>
        <fullName evidence="1">F-box domain-containing protein</fullName>
    </recommendedName>
</protein>
<dbReference type="PROSITE" id="PS50181">
    <property type="entry name" value="FBOX"/>
    <property type="match status" value="1"/>
</dbReference>
<dbReference type="Pfam" id="PF12937">
    <property type="entry name" value="F-box-like"/>
    <property type="match status" value="1"/>
</dbReference>
<accession>A0A8H5HTH6</accession>
<gene>
    <name evidence="2" type="ORF">D9757_003429</name>
</gene>